<feature type="compositionally biased region" description="Low complexity" evidence="1">
    <location>
        <begin position="1"/>
        <end position="26"/>
    </location>
</feature>
<feature type="region of interest" description="Disordered" evidence="1">
    <location>
        <begin position="1"/>
        <end position="99"/>
    </location>
</feature>
<feature type="compositionally biased region" description="Acidic residues" evidence="1">
    <location>
        <begin position="70"/>
        <end position="99"/>
    </location>
</feature>
<evidence type="ECO:0000256" key="1">
    <source>
        <dbReference type="SAM" id="MobiDB-lite"/>
    </source>
</evidence>
<sequence>MGSGSADACAGTVGTAADAGADGSSALRDRDACEGTLRSGSAGRALSNASATRSAAAGVRTVTPERGDEAEAAEEEAAEAAEEEAGDEAEAETEADSDS</sequence>
<gene>
    <name evidence="2" type="ORF">DVH02_14940</name>
</gene>
<organism evidence="2 3">
    <name type="scientific">Streptomyces corynorhini</name>
    <dbReference type="NCBI Taxonomy" id="2282652"/>
    <lineage>
        <taxon>Bacteria</taxon>
        <taxon>Bacillati</taxon>
        <taxon>Actinomycetota</taxon>
        <taxon>Actinomycetes</taxon>
        <taxon>Kitasatosporales</taxon>
        <taxon>Streptomycetaceae</taxon>
        <taxon>Streptomyces</taxon>
    </lineage>
</organism>
<dbReference type="EMBL" id="QQNA01000105">
    <property type="protein sequence ID" value="RDG37356.1"/>
    <property type="molecule type" value="Genomic_DNA"/>
</dbReference>
<evidence type="ECO:0000313" key="2">
    <source>
        <dbReference type="EMBL" id="RDG37356.1"/>
    </source>
</evidence>
<reference evidence="2 3" key="1">
    <citation type="submission" date="2018-07" db="EMBL/GenBank/DDBJ databases">
        <title>Streptomyces species from bats.</title>
        <authorList>
            <person name="Dunlap C."/>
        </authorList>
    </citation>
    <scope>NUCLEOTIDE SEQUENCE [LARGE SCALE GENOMIC DNA]</scope>
    <source>
        <strain evidence="2 3">AC230</strain>
    </source>
</reference>
<proteinExistence type="predicted"/>
<keyword evidence="3" id="KW-1185">Reference proteome</keyword>
<accession>A0A370BCC8</accession>
<comment type="caution">
    <text evidence="2">The sequence shown here is derived from an EMBL/GenBank/DDBJ whole genome shotgun (WGS) entry which is preliminary data.</text>
</comment>
<dbReference type="Proteomes" id="UP000253741">
    <property type="component" value="Unassembled WGS sequence"/>
</dbReference>
<evidence type="ECO:0000313" key="3">
    <source>
        <dbReference type="Proteomes" id="UP000253741"/>
    </source>
</evidence>
<protein>
    <submittedName>
        <fullName evidence="2">Uncharacterized protein</fullName>
    </submittedName>
</protein>
<name>A0A370BCC8_9ACTN</name>
<dbReference type="AlphaFoldDB" id="A0A370BCC8"/>